<keyword evidence="6" id="KW-0732">Signal</keyword>
<dbReference type="Pfam" id="PF13639">
    <property type="entry name" value="zf-RING_2"/>
    <property type="match status" value="1"/>
</dbReference>
<keyword evidence="5" id="KW-0812">Transmembrane</keyword>
<sequence length="434" mass="50760">MIYVIFLISHCLSSIIEVNFNDNSKWEGEFQNSSNNTYRIKHNDQVQYFFYIKVELDIINPKFMLLAEKYQPISNPFSPILKDGENVDATNLYENRQIRFLKIASFDQNIYVTTIGNVEGQRYKISIVKTKNSSICQNDCSGNGICEEQGCFCAMNYTGIDCSYFATPIIDKISIIEYQNEKNYFTFLTLPTSSLQGQQFILKFKTNNSIGLQILVYKTQAIINPFEQLSFNPKLCDIFQVSKNKDLELLLMVPETFKQRQRINFGIKTIFPNFILQDLEISIEEYTKEEIIYISDTIIIIISISCVVFVSLIIVFCCYKHYQRKQLQRRMMMQNQEALHSGQDNHPIIPQQIQLEEICQKNFLQMLSSKEINPDEYCSICLEPLKSALEVRQTRCHHNFHTQCINLWLEKAKHECPICRQQLELKAQDEILRT</sequence>
<dbReference type="InterPro" id="IPR000742">
    <property type="entry name" value="EGF"/>
</dbReference>
<feature type="domain" description="RING-type" evidence="7">
    <location>
        <begin position="378"/>
        <end position="420"/>
    </location>
</feature>
<evidence type="ECO:0000256" key="2">
    <source>
        <dbReference type="ARBA" id="ARBA00022771"/>
    </source>
</evidence>
<evidence type="ECO:0000256" key="3">
    <source>
        <dbReference type="ARBA" id="ARBA00022833"/>
    </source>
</evidence>
<protein>
    <recommendedName>
        <fullName evidence="7">RING-type domain-containing protein</fullName>
    </recommendedName>
</protein>
<name>A0A8S1WAF8_9CILI</name>
<keyword evidence="5" id="KW-0472">Membrane</keyword>
<keyword evidence="3" id="KW-0862">Zinc</keyword>
<feature type="transmembrane region" description="Helical" evidence="5">
    <location>
        <begin position="298"/>
        <end position="322"/>
    </location>
</feature>
<evidence type="ECO:0000256" key="4">
    <source>
        <dbReference type="PROSITE-ProRule" id="PRU00175"/>
    </source>
</evidence>
<evidence type="ECO:0000259" key="7">
    <source>
        <dbReference type="PROSITE" id="PS50089"/>
    </source>
</evidence>
<feature type="chain" id="PRO_5035935374" description="RING-type domain-containing protein" evidence="6">
    <location>
        <begin position="18"/>
        <end position="434"/>
    </location>
</feature>
<dbReference type="GO" id="GO:0061630">
    <property type="term" value="F:ubiquitin protein ligase activity"/>
    <property type="evidence" value="ECO:0007669"/>
    <property type="project" value="TreeGrafter"/>
</dbReference>
<evidence type="ECO:0000313" key="8">
    <source>
        <dbReference type="EMBL" id="CAD8187208.1"/>
    </source>
</evidence>
<dbReference type="Proteomes" id="UP000689195">
    <property type="component" value="Unassembled WGS sequence"/>
</dbReference>
<evidence type="ECO:0000256" key="5">
    <source>
        <dbReference type="SAM" id="Phobius"/>
    </source>
</evidence>
<evidence type="ECO:0000313" key="9">
    <source>
        <dbReference type="Proteomes" id="UP000689195"/>
    </source>
</evidence>
<dbReference type="PROSITE" id="PS00022">
    <property type="entry name" value="EGF_1"/>
    <property type="match status" value="1"/>
</dbReference>
<dbReference type="InterPro" id="IPR001841">
    <property type="entry name" value="Znf_RING"/>
</dbReference>
<dbReference type="PROSITE" id="PS50089">
    <property type="entry name" value="ZF_RING_2"/>
    <property type="match status" value="1"/>
</dbReference>
<evidence type="ECO:0000256" key="1">
    <source>
        <dbReference type="ARBA" id="ARBA00022723"/>
    </source>
</evidence>
<feature type="signal peptide" evidence="6">
    <location>
        <begin position="1"/>
        <end position="17"/>
    </location>
</feature>
<dbReference type="AlphaFoldDB" id="A0A8S1WAF8"/>
<keyword evidence="5" id="KW-1133">Transmembrane helix</keyword>
<dbReference type="GO" id="GO:0016567">
    <property type="term" value="P:protein ubiquitination"/>
    <property type="evidence" value="ECO:0007669"/>
    <property type="project" value="TreeGrafter"/>
</dbReference>
<dbReference type="PANTHER" id="PTHR45969:SF69">
    <property type="entry name" value="FINGER DOMAIN PROTEIN, PUTATIVE (AFU_ORTHOLOGUE AFUA_3G12190)-RELATED"/>
    <property type="match status" value="1"/>
</dbReference>
<keyword evidence="2 4" id="KW-0863">Zinc-finger</keyword>
<dbReference type="OrthoDB" id="8062037at2759"/>
<dbReference type="SMART" id="SM00184">
    <property type="entry name" value="RING"/>
    <property type="match status" value="1"/>
</dbReference>
<dbReference type="EMBL" id="CAJJDO010000088">
    <property type="protein sequence ID" value="CAD8187208.1"/>
    <property type="molecule type" value="Genomic_DNA"/>
</dbReference>
<organism evidence="8 9">
    <name type="scientific">Paramecium pentaurelia</name>
    <dbReference type="NCBI Taxonomy" id="43138"/>
    <lineage>
        <taxon>Eukaryota</taxon>
        <taxon>Sar</taxon>
        <taxon>Alveolata</taxon>
        <taxon>Ciliophora</taxon>
        <taxon>Intramacronucleata</taxon>
        <taxon>Oligohymenophorea</taxon>
        <taxon>Peniculida</taxon>
        <taxon>Parameciidae</taxon>
        <taxon>Paramecium</taxon>
    </lineage>
</organism>
<comment type="caution">
    <text evidence="8">The sequence shown here is derived from an EMBL/GenBank/DDBJ whole genome shotgun (WGS) entry which is preliminary data.</text>
</comment>
<keyword evidence="9" id="KW-1185">Reference proteome</keyword>
<proteinExistence type="predicted"/>
<dbReference type="PANTHER" id="PTHR45969">
    <property type="entry name" value="RING ZINC FINGER PROTEIN-RELATED"/>
    <property type="match status" value="1"/>
</dbReference>
<dbReference type="GO" id="GO:0008270">
    <property type="term" value="F:zinc ion binding"/>
    <property type="evidence" value="ECO:0007669"/>
    <property type="project" value="UniProtKB-KW"/>
</dbReference>
<gene>
    <name evidence="8" type="ORF">PPENT_87.1.T0880201</name>
</gene>
<evidence type="ECO:0000256" key="6">
    <source>
        <dbReference type="SAM" id="SignalP"/>
    </source>
</evidence>
<keyword evidence="1" id="KW-0479">Metal-binding</keyword>
<accession>A0A8S1WAF8</accession>
<reference evidence="8" key="1">
    <citation type="submission" date="2021-01" db="EMBL/GenBank/DDBJ databases">
        <authorList>
            <consortium name="Genoscope - CEA"/>
            <person name="William W."/>
        </authorList>
    </citation>
    <scope>NUCLEOTIDE SEQUENCE</scope>
</reference>